<evidence type="ECO:0000313" key="4">
    <source>
        <dbReference type="Proteomes" id="UP001253545"/>
    </source>
</evidence>
<dbReference type="Proteomes" id="UP001253545">
    <property type="component" value="Unassembled WGS sequence"/>
</dbReference>
<reference evidence="3 4" key="1">
    <citation type="submission" date="2023-09" db="EMBL/GenBank/DDBJ databases">
        <authorList>
            <person name="Rey-Velasco X."/>
        </authorList>
    </citation>
    <scope>NUCLEOTIDE SEQUENCE [LARGE SCALE GENOMIC DNA]</scope>
    <source>
        <strain evidence="3 4">P117</strain>
    </source>
</reference>
<proteinExistence type="predicted"/>
<keyword evidence="2" id="KW-0802">TPR repeat</keyword>
<dbReference type="SMART" id="SM00028">
    <property type="entry name" value="TPR"/>
    <property type="match status" value="3"/>
</dbReference>
<dbReference type="SUPFAM" id="SSF48452">
    <property type="entry name" value="TPR-like"/>
    <property type="match status" value="1"/>
</dbReference>
<evidence type="ECO:0000256" key="2">
    <source>
        <dbReference type="PROSITE-ProRule" id="PRU00339"/>
    </source>
</evidence>
<dbReference type="InterPro" id="IPR019734">
    <property type="entry name" value="TPR_rpt"/>
</dbReference>
<dbReference type="EMBL" id="JAVRHX010000001">
    <property type="protein sequence ID" value="MDT0593311.1"/>
    <property type="molecule type" value="Genomic_DNA"/>
</dbReference>
<dbReference type="Pfam" id="PF13469">
    <property type="entry name" value="Sulfotransfer_3"/>
    <property type="match status" value="1"/>
</dbReference>
<keyword evidence="4" id="KW-1185">Reference proteome</keyword>
<dbReference type="Pfam" id="PF13432">
    <property type="entry name" value="TPR_16"/>
    <property type="match status" value="1"/>
</dbReference>
<dbReference type="RefSeq" id="WP_311366833.1">
    <property type="nucleotide sequence ID" value="NZ_JAVRHX010000001.1"/>
</dbReference>
<name>A0ABU2ZL17_9ALTE</name>
<dbReference type="Gene3D" id="1.25.40.10">
    <property type="entry name" value="Tetratricopeptide repeat domain"/>
    <property type="match status" value="1"/>
</dbReference>
<dbReference type="PANTHER" id="PTHR12788">
    <property type="entry name" value="PROTEIN-TYROSINE SULFOTRANSFERASE 2"/>
    <property type="match status" value="1"/>
</dbReference>
<accession>A0ABU2ZL17</accession>
<dbReference type="PANTHER" id="PTHR12788:SF10">
    <property type="entry name" value="PROTEIN-TYROSINE SULFOTRANSFERASE"/>
    <property type="match status" value="1"/>
</dbReference>
<evidence type="ECO:0000256" key="1">
    <source>
        <dbReference type="ARBA" id="ARBA00022679"/>
    </source>
</evidence>
<sequence>MLEQVRKLIEIGDLPQAITSLHNWLKKEPRHYQAHLILSQCLFEQGLYKEALLVNQKAERFDPLIADFSLIQQHMQKQAFSEAKKVAKQMLLKQEAHPRAIFTLAHIAMASQQPEKSNHILAIGLQFSPANMMLRHMLMQSFESSGHYAKAIDEAKTLCAIEESFDTVWLYTSLLLKYGQNTELLNVCSQALHLAGTDKQKLAQVYLVLGQAYRIVGEREKCVDTYLKCIDIAPHNVDAWWGLADLKNYTFSPEDKGVLEALTNNVNLSQKARSVAFFVLAKIHESFNDWQSAMKIYSKANHSFPVANTRIKQTESEFALRKSTFTQAVLDLQADNLNQQVRPIFIIGLPRSGSTMIEQILASHSQIEGTLEQPTLGAIEKQANSLCLQKSNTNLFSAIHSLTSDELSTLGQAYLDKGALFRANRVNNENTHKRFFTDKQPFNFRHVGLIHKILPNAIIVDIRRNPLDCGLSLFKQYFLSGVDFSYNLTNIALFYNAYIDLMDFWDAQIPGRVLRIQYEELVKKPEFEIKRLLAHVGVEFEQDCVDFHKSKREVRTASSEQVRQAINSKGVGVWQNVEHELQELKSALGKKTLERYSKYTN</sequence>
<protein>
    <submittedName>
        <fullName evidence="3">Sulfotransferase</fullName>
    </submittedName>
</protein>
<organism evidence="3 4">
    <name type="scientific">Glaciecola petra</name>
    <dbReference type="NCBI Taxonomy" id="3075602"/>
    <lineage>
        <taxon>Bacteria</taxon>
        <taxon>Pseudomonadati</taxon>
        <taxon>Pseudomonadota</taxon>
        <taxon>Gammaproteobacteria</taxon>
        <taxon>Alteromonadales</taxon>
        <taxon>Alteromonadaceae</taxon>
        <taxon>Glaciecola</taxon>
    </lineage>
</organism>
<dbReference type="Pfam" id="PF13181">
    <property type="entry name" value="TPR_8"/>
    <property type="match status" value="1"/>
</dbReference>
<dbReference type="PROSITE" id="PS50005">
    <property type="entry name" value="TPR"/>
    <property type="match status" value="1"/>
</dbReference>
<dbReference type="InterPro" id="IPR011990">
    <property type="entry name" value="TPR-like_helical_dom_sf"/>
</dbReference>
<dbReference type="Gene3D" id="3.40.50.300">
    <property type="entry name" value="P-loop containing nucleotide triphosphate hydrolases"/>
    <property type="match status" value="1"/>
</dbReference>
<evidence type="ECO:0000313" key="3">
    <source>
        <dbReference type="EMBL" id="MDT0593311.1"/>
    </source>
</evidence>
<gene>
    <name evidence="3" type="ORF">RM552_00465</name>
</gene>
<comment type="caution">
    <text evidence="3">The sequence shown here is derived from an EMBL/GenBank/DDBJ whole genome shotgun (WGS) entry which is preliminary data.</text>
</comment>
<dbReference type="InterPro" id="IPR027417">
    <property type="entry name" value="P-loop_NTPase"/>
</dbReference>
<feature type="repeat" description="TPR" evidence="2">
    <location>
        <begin position="203"/>
        <end position="236"/>
    </location>
</feature>
<dbReference type="InterPro" id="IPR026634">
    <property type="entry name" value="TPST-like"/>
</dbReference>
<dbReference type="SUPFAM" id="SSF52540">
    <property type="entry name" value="P-loop containing nucleoside triphosphate hydrolases"/>
    <property type="match status" value="1"/>
</dbReference>
<keyword evidence="1" id="KW-0808">Transferase</keyword>